<sequence>MASFRKVALIGKGLLGSAVLESLYKHGFEVTVLSRDPASISGLPAGVSASRVDYSSVDSLTSALRSQEAVIATLRVARILGQKVIIDATASLLQNYPLVQIQNYLKEKAAKGELEYTILSISGFLDLLLDMPFLLDFLTSSVEFFNKGQHPFSMTTLAGIRTAQETYFNAKTEFEKALENVVKDPSNFGLILPLFKASLLSGKFTATYSSVDNGLVGLPLLDDEHLECKLARKIQEKTHSI</sequence>
<dbReference type="InterPro" id="IPR016040">
    <property type="entry name" value="NAD(P)-bd_dom"/>
</dbReference>
<evidence type="ECO:0000256" key="2">
    <source>
        <dbReference type="ARBA" id="ARBA00022857"/>
    </source>
</evidence>
<dbReference type="SUPFAM" id="SSF51735">
    <property type="entry name" value="NAD(P)-binding Rossmann-fold domains"/>
    <property type="match status" value="1"/>
</dbReference>
<dbReference type="GO" id="GO:0016491">
    <property type="term" value="F:oxidoreductase activity"/>
    <property type="evidence" value="ECO:0007669"/>
    <property type="project" value="UniProtKB-KW"/>
</dbReference>
<keyword evidence="3" id="KW-0560">Oxidoreductase</keyword>
<accession>A0A9P9DQD3</accession>
<keyword evidence="6" id="KW-1185">Reference proteome</keyword>
<dbReference type="InterPro" id="IPR051609">
    <property type="entry name" value="NmrA/Isoflavone_reductase-like"/>
</dbReference>
<dbReference type="OrthoDB" id="9974981at2759"/>
<evidence type="ECO:0000256" key="1">
    <source>
        <dbReference type="ARBA" id="ARBA00005725"/>
    </source>
</evidence>
<evidence type="ECO:0000313" key="6">
    <source>
        <dbReference type="Proteomes" id="UP000738349"/>
    </source>
</evidence>
<dbReference type="Proteomes" id="UP000738349">
    <property type="component" value="Unassembled WGS sequence"/>
</dbReference>
<dbReference type="AlphaFoldDB" id="A0A9P9DQD3"/>
<dbReference type="PANTHER" id="PTHR47706">
    <property type="entry name" value="NMRA-LIKE FAMILY PROTEIN"/>
    <property type="match status" value="1"/>
</dbReference>
<dbReference type="EMBL" id="JAGMUV010000021">
    <property type="protein sequence ID" value="KAH7124800.1"/>
    <property type="molecule type" value="Genomic_DNA"/>
</dbReference>
<evidence type="ECO:0000313" key="5">
    <source>
        <dbReference type="EMBL" id="KAH7124800.1"/>
    </source>
</evidence>
<organism evidence="5 6">
    <name type="scientific">Dactylonectria macrodidyma</name>
    <dbReference type="NCBI Taxonomy" id="307937"/>
    <lineage>
        <taxon>Eukaryota</taxon>
        <taxon>Fungi</taxon>
        <taxon>Dikarya</taxon>
        <taxon>Ascomycota</taxon>
        <taxon>Pezizomycotina</taxon>
        <taxon>Sordariomycetes</taxon>
        <taxon>Hypocreomycetidae</taxon>
        <taxon>Hypocreales</taxon>
        <taxon>Nectriaceae</taxon>
        <taxon>Dactylonectria</taxon>
    </lineage>
</organism>
<dbReference type="PANTHER" id="PTHR47706:SF1">
    <property type="entry name" value="CIPA-LIKE, PUTATIVE (AFU_ORTHOLOGUE AFUA_1G12460)-RELATED"/>
    <property type="match status" value="1"/>
</dbReference>
<keyword evidence="2" id="KW-0521">NADP</keyword>
<feature type="domain" description="NAD(P)-binding" evidence="4">
    <location>
        <begin position="12"/>
        <end position="78"/>
    </location>
</feature>
<evidence type="ECO:0000256" key="3">
    <source>
        <dbReference type="ARBA" id="ARBA00023002"/>
    </source>
</evidence>
<comment type="similarity">
    <text evidence="1">Belongs to the NmrA-type oxidoreductase family. Isoflavone reductase subfamily.</text>
</comment>
<dbReference type="InterPro" id="IPR036291">
    <property type="entry name" value="NAD(P)-bd_dom_sf"/>
</dbReference>
<protein>
    <recommendedName>
        <fullName evidence="4">NAD(P)-binding domain-containing protein</fullName>
    </recommendedName>
</protein>
<reference evidence="5" key="1">
    <citation type="journal article" date="2021" name="Nat. Commun.">
        <title>Genetic determinants of endophytism in the Arabidopsis root mycobiome.</title>
        <authorList>
            <person name="Mesny F."/>
            <person name="Miyauchi S."/>
            <person name="Thiergart T."/>
            <person name="Pickel B."/>
            <person name="Atanasova L."/>
            <person name="Karlsson M."/>
            <person name="Huettel B."/>
            <person name="Barry K.W."/>
            <person name="Haridas S."/>
            <person name="Chen C."/>
            <person name="Bauer D."/>
            <person name="Andreopoulos W."/>
            <person name="Pangilinan J."/>
            <person name="LaButti K."/>
            <person name="Riley R."/>
            <person name="Lipzen A."/>
            <person name="Clum A."/>
            <person name="Drula E."/>
            <person name="Henrissat B."/>
            <person name="Kohler A."/>
            <person name="Grigoriev I.V."/>
            <person name="Martin F.M."/>
            <person name="Hacquard S."/>
        </authorList>
    </citation>
    <scope>NUCLEOTIDE SEQUENCE</scope>
    <source>
        <strain evidence="5">MPI-CAGE-AT-0147</strain>
    </source>
</reference>
<gene>
    <name evidence="5" type="ORF">EDB81DRAFT_847043</name>
</gene>
<dbReference type="Gene3D" id="3.40.50.720">
    <property type="entry name" value="NAD(P)-binding Rossmann-like Domain"/>
    <property type="match status" value="1"/>
</dbReference>
<evidence type="ECO:0000259" key="4">
    <source>
        <dbReference type="Pfam" id="PF13460"/>
    </source>
</evidence>
<dbReference type="Pfam" id="PF13460">
    <property type="entry name" value="NAD_binding_10"/>
    <property type="match status" value="1"/>
</dbReference>
<proteinExistence type="inferred from homology"/>
<name>A0A9P9DQD3_9HYPO</name>
<comment type="caution">
    <text evidence="5">The sequence shown here is derived from an EMBL/GenBank/DDBJ whole genome shotgun (WGS) entry which is preliminary data.</text>
</comment>